<keyword evidence="2" id="KW-1003">Cell membrane</keyword>
<feature type="transmembrane region" description="Helical" evidence="6">
    <location>
        <begin position="33"/>
        <end position="57"/>
    </location>
</feature>
<feature type="transmembrane region" description="Helical" evidence="6">
    <location>
        <begin position="95"/>
        <end position="113"/>
    </location>
</feature>
<dbReference type="RefSeq" id="WP_091349465.1">
    <property type="nucleotide sequence ID" value="NZ_FOIF01000009.1"/>
</dbReference>
<evidence type="ECO:0000256" key="3">
    <source>
        <dbReference type="ARBA" id="ARBA00022692"/>
    </source>
</evidence>
<dbReference type="Pfam" id="PF04024">
    <property type="entry name" value="PspC"/>
    <property type="match status" value="1"/>
</dbReference>
<keyword evidence="3 6" id="KW-0812">Transmembrane</keyword>
<dbReference type="EMBL" id="FOIF01000009">
    <property type="protein sequence ID" value="SES80761.1"/>
    <property type="molecule type" value="Genomic_DNA"/>
</dbReference>
<reference evidence="9" key="1">
    <citation type="submission" date="2016-10" db="EMBL/GenBank/DDBJ databases">
        <authorList>
            <person name="Varghese N."/>
            <person name="Submissions S."/>
        </authorList>
    </citation>
    <scope>NUCLEOTIDE SEQUENCE [LARGE SCALE GENOMIC DNA]</scope>
    <source>
        <strain evidence="9">DSM 13577</strain>
    </source>
</reference>
<comment type="subcellular location">
    <subcellularLocation>
        <location evidence="1">Cell membrane</location>
        <topology evidence="1">Single-pass membrane protein</topology>
    </subcellularLocation>
</comment>
<evidence type="ECO:0000313" key="9">
    <source>
        <dbReference type="Proteomes" id="UP000243819"/>
    </source>
</evidence>
<dbReference type="InterPro" id="IPR052027">
    <property type="entry name" value="PspC"/>
</dbReference>
<dbReference type="PANTHER" id="PTHR33885:SF3">
    <property type="entry name" value="PHAGE SHOCK PROTEIN C"/>
    <property type="match status" value="1"/>
</dbReference>
<evidence type="ECO:0000259" key="7">
    <source>
        <dbReference type="Pfam" id="PF04024"/>
    </source>
</evidence>
<name>A0A1H9ZGT9_9FIRM</name>
<evidence type="ECO:0000256" key="1">
    <source>
        <dbReference type="ARBA" id="ARBA00004162"/>
    </source>
</evidence>
<gene>
    <name evidence="8" type="ORF">SAMN03080614_100917</name>
</gene>
<dbReference type="GO" id="GO:0005886">
    <property type="term" value="C:plasma membrane"/>
    <property type="evidence" value="ECO:0007669"/>
    <property type="project" value="UniProtKB-SubCell"/>
</dbReference>
<sequence>MEKKLYRSRKDVVISGVCGGIGEYLGIDPVLIRLLWVLIAATTSGGGLIAYIIAAIIMPQAPKGYKESGDVESAECVEKEVYEVKEGKSSAGSKVFGLLLILIGGFWLSKNFVDLSWLYRINYRLFFYYARYAFPGILILLGVYLIFSKK</sequence>
<keyword evidence="4 6" id="KW-1133">Transmembrane helix</keyword>
<dbReference type="STRING" id="1120990.SAMN03080614_100917"/>
<feature type="domain" description="Phage shock protein PspC N-terminal" evidence="7">
    <location>
        <begin position="3"/>
        <end position="61"/>
    </location>
</feature>
<protein>
    <submittedName>
        <fullName evidence="8">Phage shock protein C (PspC) family protein</fullName>
    </submittedName>
</protein>
<dbReference type="PANTHER" id="PTHR33885">
    <property type="entry name" value="PHAGE SHOCK PROTEIN C"/>
    <property type="match status" value="1"/>
</dbReference>
<evidence type="ECO:0000256" key="6">
    <source>
        <dbReference type="SAM" id="Phobius"/>
    </source>
</evidence>
<feature type="transmembrane region" description="Helical" evidence="6">
    <location>
        <begin position="125"/>
        <end position="147"/>
    </location>
</feature>
<keyword evidence="5 6" id="KW-0472">Membrane</keyword>
<evidence type="ECO:0000256" key="5">
    <source>
        <dbReference type="ARBA" id="ARBA00023136"/>
    </source>
</evidence>
<evidence type="ECO:0000256" key="2">
    <source>
        <dbReference type="ARBA" id="ARBA00022475"/>
    </source>
</evidence>
<keyword evidence="9" id="KW-1185">Reference proteome</keyword>
<evidence type="ECO:0000256" key="4">
    <source>
        <dbReference type="ARBA" id="ARBA00022989"/>
    </source>
</evidence>
<organism evidence="8 9">
    <name type="scientific">Anaerobranca gottschalkii DSM 13577</name>
    <dbReference type="NCBI Taxonomy" id="1120990"/>
    <lineage>
        <taxon>Bacteria</taxon>
        <taxon>Bacillati</taxon>
        <taxon>Bacillota</taxon>
        <taxon>Clostridia</taxon>
        <taxon>Eubacteriales</taxon>
        <taxon>Proteinivoracaceae</taxon>
        <taxon>Anaerobranca</taxon>
    </lineage>
</organism>
<dbReference type="InterPro" id="IPR007168">
    <property type="entry name" value="Phageshock_PspC_N"/>
</dbReference>
<accession>A0A1H9ZGT9</accession>
<evidence type="ECO:0000313" key="8">
    <source>
        <dbReference type="EMBL" id="SES80761.1"/>
    </source>
</evidence>
<dbReference type="AlphaFoldDB" id="A0A1H9ZGT9"/>
<dbReference type="Proteomes" id="UP000243819">
    <property type="component" value="Unassembled WGS sequence"/>
</dbReference>
<dbReference type="OrthoDB" id="9815286at2"/>
<proteinExistence type="predicted"/>